<dbReference type="AlphaFoldDB" id="A0A1K2IPH2"/>
<organism evidence="2 3">
    <name type="scientific">Flaviramulus basaltis</name>
    <dbReference type="NCBI Taxonomy" id="369401"/>
    <lineage>
        <taxon>Bacteria</taxon>
        <taxon>Pseudomonadati</taxon>
        <taxon>Bacteroidota</taxon>
        <taxon>Flavobacteriia</taxon>
        <taxon>Flavobacteriales</taxon>
        <taxon>Flavobacteriaceae</taxon>
        <taxon>Flaviramulus</taxon>
    </lineage>
</organism>
<dbReference type="InterPro" id="IPR050955">
    <property type="entry name" value="Plant_Biomass_Hydrol_Est"/>
</dbReference>
<dbReference type="SUPFAM" id="SSF53474">
    <property type="entry name" value="alpha/beta-Hydrolases"/>
    <property type="match status" value="1"/>
</dbReference>
<keyword evidence="1" id="KW-0732">Signal</keyword>
<dbReference type="PANTHER" id="PTHR43037">
    <property type="entry name" value="UNNAMED PRODUCT-RELATED"/>
    <property type="match status" value="1"/>
</dbReference>
<dbReference type="Gene3D" id="3.40.50.1820">
    <property type="entry name" value="alpha/beta hydrolase"/>
    <property type="match status" value="1"/>
</dbReference>
<dbReference type="EMBL" id="FPKV01000003">
    <property type="protein sequence ID" value="SFZ93595.1"/>
    <property type="molecule type" value="Genomic_DNA"/>
</dbReference>
<keyword evidence="3" id="KW-1185">Reference proteome</keyword>
<sequence>MLWPNNFSEDKEYPIVLFLHGACERGNDNESQLINGGKLFTNEMNRDAFPAIVLFPQCPKDDFWSNTITDRTTNPVSRTFPNTPPTKALNLVMLLMESYLNKPYVNKEKVYVGGLLMGGMGTFEILYRKPDVFAAAISICSEEIQKR</sequence>
<dbReference type="RefSeq" id="WP_245794848.1">
    <property type="nucleotide sequence ID" value="NZ_FPKV01000003.1"/>
</dbReference>
<protein>
    <submittedName>
        <fullName evidence="2">Uncharacterized protein</fullName>
    </submittedName>
</protein>
<evidence type="ECO:0000313" key="3">
    <source>
        <dbReference type="Proteomes" id="UP000182544"/>
    </source>
</evidence>
<evidence type="ECO:0000256" key="1">
    <source>
        <dbReference type="ARBA" id="ARBA00022729"/>
    </source>
</evidence>
<reference evidence="2 3" key="1">
    <citation type="submission" date="2016-10" db="EMBL/GenBank/DDBJ databases">
        <authorList>
            <person name="de Groot N.N."/>
        </authorList>
    </citation>
    <scope>NUCLEOTIDE SEQUENCE [LARGE SCALE GENOMIC DNA]</scope>
    <source>
        <strain evidence="2 3">DSM 18180</strain>
    </source>
</reference>
<evidence type="ECO:0000313" key="2">
    <source>
        <dbReference type="EMBL" id="SFZ93595.1"/>
    </source>
</evidence>
<proteinExistence type="predicted"/>
<dbReference type="Proteomes" id="UP000182544">
    <property type="component" value="Unassembled WGS sequence"/>
</dbReference>
<name>A0A1K2IPH2_9FLAO</name>
<dbReference type="PANTHER" id="PTHR43037:SF1">
    <property type="entry name" value="BLL1128 PROTEIN"/>
    <property type="match status" value="1"/>
</dbReference>
<gene>
    <name evidence="2" type="ORF">SAMN05428642_103223</name>
</gene>
<dbReference type="STRING" id="369401.SAMN05428642_103223"/>
<dbReference type="InterPro" id="IPR029058">
    <property type="entry name" value="AB_hydrolase_fold"/>
</dbReference>
<accession>A0A1K2IPH2</accession>